<evidence type="ECO:0000256" key="3">
    <source>
        <dbReference type="SAM" id="Coils"/>
    </source>
</evidence>
<keyword evidence="2" id="KW-1133">Transmembrane helix</keyword>
<comment type="caution">
    <text evidence="5">The sequence shown here is derived from an EMBL/GenBank/DDBJ whole genome shotgun (WGS) entry which is preliminary data.</text>
</comment>
<dbReference type="Gene3D" id="1.20.58.340">
    <property type="entry name" value="Magnesium transport protein CorA, transmembrane region"/>
    <property type="match status" value="1"/>
</dbReference>
<dbReference type="CDD" id="cd12823">
    <property type="entry name" value="Mrs2_Mfm1p-like"/>
    <property type="match status" value="1"/>
</dbReference>
<evidence type="ECO:0000313" key="5">
    <source>
        <dbReference type="EMBL" id="OEL37945.1"/>
    </source>
</evidence>
<keyword evidence="6" id="KW-1185">Reference proteome</keyword>
<feature type="region of interest" description="Disordered" evidence="4">
    <location>
        <begin position="113"/>
        <end position="135"/>
    </location>
</feature>
<keyword evidence="2" id="KW-0460">Magnesium</keyword>
<evidence type="ECO:0000256" key="4">
    <source>
        <dbReference type="SAM" id="MobiDB-lite"/>
    </source>
</evidence>
<feature type="compositionally biased region" description="Polar residues" evidence="4">
    <location>
        <begin position="114"/>
        <end position="123"/>
    </location>
</feature>
<comment type="subcellular location">
    <subcellularLocation>
        <location evidence="2">Membrane</location>
        <topology evidence="2">Multi-pass membrane protein</topology>
    </subcellularLocation>
</comment>
<feature type="transmembrane region" description="Helical" evidence="2">
    <location>
        <begin position="367"/>
        <end position="388"/>
    </location>
</feature>
<feature type="transmembrane region" description="Helical" evidence="2">
    <location>
        <begin position="323"/>
        <end position="347"/>
    </location>
</feature>
<feature type="region of interest" description="Disordered" evidence="4">
    <location>
        <begin position="236"/>
        <end position="267"/>
    </location>
</feature>
<dbReference type="Gene3D" id="2.40.128.330">
    <property type="match status" value="1"/>
</dbReference>
<evidence type="ECO:0000313" key="6">
    <source>
        <dbReference type="Proteomes" id="UP000095767"/>
    </source>
</evidence>
<keyword evidence="2" id="KW-0813">Transport</keyword>
<dbReference type="GO" id="GO:0015095">
    <property type="term" value="F:magnesium ion transmembrane transporter activity"/>
    <property type="evidence" value="ECO:0007669"/>
    <property type="project" value="TreeGrafter"/>
</dbReference>
<keyword evidence="2" id="KW-0812">Transmembrane</keyword>
<name>A0A1E5WKH9_9POAL</name>
<keyword evidence="2" id="KW-0472">Membrane</keyword>
<gene>
    <name evidence="5" type="ORF">BAE44_0001032</name>
</gene>
<comment type="function">
    <text evidence="2">Magnesium transporter that may mediate the influx of magnesium.</text>
</comment>
<dbReference type="InterPro" id="IPR039204">
    <property type="entry name" value="MRS2-like"/>
</dbReference>
<evidence type="ECO:0000256" key="1">
    <source>
        <dbReference type="ARBA" id="ARBA00007535"/>
    </source>
</evidence>
<organism evidence="5 6">
    <name type="scientific">Dichanthelium oligosanthes</name>
    <dbReference type="NCBI Taxonomy" id="888268"/>
    <lineage>
        <taxon>Eukaryota</taxon>
        <taxon>Viridiplantae</taxon>
        <taxon>Streptophyta</taxon>
        <taxon>Embryophyta</taxon>
        <taxon>Tracheophyta</taxon>
        <taxon>Spermatophyta</taxon>
        <taxon>Magnoliopsida</taxon>
        <taxon>Liliopsida</taxon>
        <taxon>Poales</taxon>
        <taxon>Poaceae</taxon>
        <taxon>PACMAD clade</taxon>
        <taxon>Panicoideae</taxon>
        <taxon>Panicodae</taxon>
        <taxon>Paniceae</taxon>
        <taxon>Dichantheliinae</taxon>
        <taxon>Dichanthelium</taxon>
    </lineage>
</organism>
<dbReference type="OrthoDB" id="10251508at2759"/>
<proteinExistence type="inferred from homology"/>
<feature type="coiled-coil region" evidence="3">
    <location>
        <begin position="184"/>
        <end position="211"/>
    </location>
</feature>
<dbReference type="GO" id="GO:0016020">
    <property type="term" value="C:membrane"/>
    <property type="evidence" value="ECO:0007669"/>
    <property type="project" value="UniProtKB-SubCell"/>
</dbReference>
<sequence length="396" mass="44402">MERKLQPLAPAMRRKAAVASRKWLVVPAAAEPREAEMGRHRIMKMTGLPTRDLRVLDPDLSSPSTILVRERAVVVNLEHVKAIVMVTEALVLHSSNPLLGVFLSDLHARLASPDVSSTGSATDRSNETDQGDGNGPIVALCRSGSAKILPFEFKVLETLALEKEAYPALEELISKVSRLNLEHLRHMKNRLVALSGRVQKVRDELEHLLDDDMDMSEMYLTRKLALQGFTETLSRVDSTKDASTDHDDKEEEDRDDQTETGRKSSTYVKPDVEELEMLVEAYFMQIDGTLNRLYNLREYVDVTEDYLNLMLDEKQNQLLQMGVLLTTATVVVTAGIVVVSLFGMNIHIDLMKDPETDEQARIKNINFWETTCGTVAGCLAIYLLAIYAGKRSKILH</sequence>
<dbReference type="Pfam" id="PF22099">
    <property type="entry name" value="MRS2-like"/>
    <property type="match status" value="1"/>
</dbReference>
<accession>A0A1E5WKH9</accession>
<dbReference type="PANTHER" id="PTHR13890:SF34">
    <property type="entry name" value="MAGNESIUM TRANSPORTER MRS2-E"/>
    <property type="match status" value="1"/>
</dbReference>
<comment type="similarity">
    <text evidence="1 2">Belongs to the CorA metal ion transporter (MIT) (TC 1.A.35.5) family.</text>
</comment>
<feature type="compositionally biased region" description="Basic and acidic residues" evidence="4">
    <location>
        <begin position="237"/>
        <end position="247"/>
    </location>
</feature>
<keyword evidence="2" id="KW-0406">Ion transport</keyword>
<protein>
    <recommendedName>
        <fullName evidence="2">Magnesium transporter</fullName>
    </recommendedName>
</protein>
<dbReference type="FunFam" id="1.20.58.340:FF:000023">
    <property type="entry name" value="Magnesium transporter MRS2-E"/>
    <property type="match status" value="1"/>
</dbReference>
<dbReference type="Proteomes" id="UP000095767">
    <property type="component" value="Unassembled WGS sequence"/>
</dbReference>
<reference evidence="5 6" key="1">
    <citation type="submission" date="2016-09" db="EMBL/GenBank/DDBJ databases">
        <title>The draft genome of Dichanthelium oligosanthes: A C3 panicoid grass species.</title>
        <authorList>
            <person name="Studer A.J."/>
            <person name="Schnable J.C."/>
            <person name="Brutnell T.P."/>
        </authorList>
    </citation>
    <scope>NUCLEOTIDE SEQUENCE [LARGE SCALE GENOMIC DNA]</scope>
    <source>
        <strain evidence="6">cv. Kellogg 1175</strain>
        <tissue evidence="5">Leaf</tissue>
    </source>
</reference>
<evidence type="ECO:0000256" key="2">
    <source>
        <dbReference type="RuleBase" id="RU366041"/>
    </source>
</evidence>
<keyword evidence="3" id="KW-0175">Coiled coil</keyword>
<dbReference type="AlphaFoldDB" id="A0A1E5WKH9"/>
<dbReference type="PANTHER" id="PTHR13890">
    <property type="entry name" value="RNA SPLICING PROTEIN MRS2, MITOCHONDRIAL"/>
    <property type="match status" value="1"/>
</dbReference>
<dbReference type="EMBL" id="LWDX02003588">
    <property type="protein sequence ID" value="OEL37945.1"/>
    <property type="molecule type" value="Genomic_DNA"/>
</dbReference>